<keyword evidence="4" id="KW-1185">Reference proteome</keyword>
<evidence type="ECO:0000256" key="1">
    <source>
        <dbReference type="SAM" id="Phobius"/>
    </source>
</evidence>
<accession>A0A178Y2C2</accession>
<comment type="caution">
    <text evidence="3">The sequence shown here is derived from an EMBL/GenBank/DDBJ whole genome shotgun (WGS) entry which is preliminary data.</text>
</comment>
<dbReference type="CDD" id="cd05379">
    <property type="entry name" value="CAP_bacterial"/>
    <property type="match status" value="1"/>
</dbReference>
<keyword evidence="1" id="KW-0812">Transmembrane</keyword>
<dbReference type="EMBL" id="LPUX01000053">
    <property type="protein sequence ID" value="OAP41153.1"/>
    <property type="molecule type" value="Genomic_DNA"/>
</dbReference>
<proteinExistence type="predicted"/>
<sequence>MQDQFFLPRRRLVLRAGAVLSLGLVAGCSTSGLLTPDDGTGSDQTEATLGYVNSLRKGRGRTTLVRDPAASVAAMHQAARMARAGKMKHSIGWRDDFADRMKGDGVTLPAAENIAMGQENAERAYEAWFNSPKHLENMLGSYRGLGVAVAQNTASGNRPYWAMVLSG</sequence>
<feature type="domain" description="SCP" evidence="2">
    <location>
        <begin position="49"/>
        <end position="159"/>
    </location>
</feature>
<dbReference type="InterPro" id="IPR035940">
    <property type="entry name" value="CAP_sf"/>
</dbReference>
<feature type="transmembrane region" description="Helical" evidence="1">
    <location>
        <begin position="12"/>
        <end position="34"/>
    </location>
</feature>
<dbReference type="PANTHER" id="PTHR31157">
    <property type="entry name" value="SCP DOMAIN-CONTAINING PROTEIN"/>
    <property type="match status" value="1"/>
</dbReference>
<dbReference type="RefSeq" id="WP_064241448.1">
    <property type="nucleotide sequence ID" value="NZ_LPUX01000053.1"/>
</dbReference>
<name>A0A178Y2C2_9HYPH</name>
<dbReference type="PANTHER" id="PTHR31157:SF1">
    <property type="entry name" value="SCP DOMAIN-CONTAINING PROTEIN"/>
    <property type="match status" value="1"/>
</dbReference>
<dbReference type="OrthoDB" id="9811255at2"/>
<dbReference type="Pfam" id="PF00188">
    <property type="entry name" value="CAP"/>
    <property type="match status" value="1"/>
</dbReference>
<gene>
    <name evidence="3" type="ORF">AU381_04525</name>
</gene>
<keyword evidence="1" id="KW-1133">Transmembrane helix</keyword>
<evidence type="ECO:0000313" key="3">
    <source>
        <dbReference type="EMBL" id="OAP41153.1"/>
    </source>
</evidence>
<dbReference type="SUPFAM" id="SSF55797">
    <property type="entry name" value="PR-1-like"/>
    <property type="match status" value="1"/>
</dbReference>
<dbReference type="Proteomes" id="UP000094025">
    <property type="component" value="Unassembled WGS sequence"/>
</dbReference>
<protein>
    <submittedName>
        <fullName evidence="3">Secretion protein</fullName>
    </submittedName>
</protein>
<dbReference type="Gene3D" id="3.40.33.10">
    <property type="entry name" value="CAP"/>
    <property type="match status" value="1"/>
</dbReference>
<dbReference type="STRING" id="1472378.AU381_04525"/>
<dbReference type="InterPro" id="IPR014044">
    <property type="entry name" value="CAP_dom"/>
</dbReference>
<keyword evidence="1" id="KW-0472">Membrane</keyword>
<evidence type="ECO:0000313" key="4">
    <source>
        <dbReference type="Proteomes" id="UP000094025"/>
    </source>
</evidence>
<reference evidence="3 4" key="1">
    <citation type="journal article" date="2016" name="Int. J. Syst. Evol. Microbiol.">
        <title>Ensifer glycinis sp. nov., an novel rhizobial species associated with Glycine spp.</title>
        <authorList>
            <person name="Yan H."/>
            <person name="Yan J."/>
            <person name="Sui X.H."/>
            <person name="Wang E.T."/>
            <person name="Chen W.X."/>
            <person name="Zhang X.X."/>
            <person name="Chen W.F."/>
        </authorList>
    </citation>
    <scope>NUCLEOTIDE SEQUENCE [LARGE SCALE GENOMIC DNA]</scope>
    <source>
        <strain evidence="3 4">CCBAU 23380</strain>
    </source>
</reference>
<dbReference type="AlphaFoldDB" id="A0A178Y2C2"/>
<organism evidence="3 4">
    <name type="scientific">Sinorhizobium glycinis</name>
    <dbReference type="NCBI Taxonomy" id="1472378"/>
    <lineage>
        <taxon>Bacteria</taxon>
        <taxon>Pseudomonadati</taxon>
        <taxon>Pseudomonadota</taxon>
        <taxon>Alphaproteobacteria</taxon>
        <taxon>Hyphomicrobiales</taxon>
        <taxon>Rhizobiaceae</taxon>
        <taxon>Sinorhizobium/Ensifer group</taxon>
        <taxon>Sinorhizobium</taxon>
    </lineage>
</organism>
<evidence type="ECO:0000259" key="2">
    <source>
        <dbReference type="Pfam" id="PF00188"/>
    </source>
</evidence>